<gene>
    <name evidence="1" type="ORF">L248_0052</name>
</gene>
<sequence length="259" mass="28578">MAQYKGIVFFDLDGTLLNAHSLVDKATGQAIHQLRANGYLPIIATGRHPTEIRDARQVTGIDTFISLNGAYIEHNGQAIYKGIIPTPTVGQLVRIGDALGEAISMYTHDTIRTTRDTADMRAAYNYIHTPIPAVDHDFYKTHEILMLLVLTDRNDGRYTFPLNGSLTFYRNGPDSIDTVKKNESKRRGVERLIKLLDLAGVPTWAFGDGPNDIPMLDYVDHPVVMANGITAAKDRAEFITAANTAGGIVTGLRHYQLID</sequence>
<dbReference type="STRING" id="1231336.L248_0052"/>
<dbReference type="PANTHER" id="PTHR10000">
    <property type="entry name" value="PHOSPHOSERINE PHOSPHATASE"/>
    <property type="match status" value="1"/>
</dbReference>
<dbReference type="SUPFAM" id="SSF56784">
    <property type="entry name" value="HAD-like"/>
    <property type="match status" value="1"/>
</dbReference>
<dbReference type="Pfam" id="PF08282">
    <property type="entry name" value="Hydrolase_3"/>
    <property type="match status" value="1"/>
</dbReference>
<reference evidence="2" key="1">
    <citation type="journal article" date="2013" name="Genome Announc.">
        <title>Whole-Genome Sequencing of Lactobacillus shenzhenensis Strain LY-73T.</title>
        <authorList>
            <person name="Lin Z."/>
            <person name="Liu Z."/>
            <person name="Yang R."/>
            <person name="Zou Y."/>
            <person name="Wan D."/>
            <person name="Chen J."/>
            <person name="Guo M."/>
            <person name="Zhao J."/>
            <person name="Fang C."/>
            <person name="Yang R."/>
            <person name="Liu F."/>
        </authorList>
    </citation>
    <scope>NUCLEOTIDE SEQUENCE [LARGE SCALE GENOMIC DNA]</scope>
    <source>
        <strain evidence="2">LY-73</strain>
    </source>
</reference>
<evidence type="ECO:0000313" key="2">
    <source>
        <dbReference type="Proteomes" id="UP000030647"/>
    </source>
</evidence>
<dbReference type="InterPro" id="IPR023214">
    <property type="entry name" value="HAD_sf"/>
</dbReference>
<protein>
    <recommendedName>
        <fullName evidence="3">YkrA</fullName>
    </recommendedName>
</protein>
<dbReference type="GO" id="GO:0016791">
    <property type="term" value="F:phosphatase activity"/>
    <property type="evidence" value="ECO:0007669"/>
    <property type="project" value="UniProtKB-ARBA"/>
</dbReference>
<dbReference type="PROSITE" id="PS01228">
    <property type="entry name" value="COF_1"/>
    <property type="match status" value="1"/>
</dbReference>
<dbReference type="eggNOG" id="COG0561">
    <property type="taxonomic scope" value="Bacteria"/>
</dbReference>
<dbReference type="NCBIfam" id="TIGR00099">
    <property type="entry name" value="Cof-subfamily"/>
    <property type="match status" value="1"/>
</dbReference>
<dbReference type="GO" id="GO:0005829">
    <property type="term" value="C:cytosol"/>
    <property type="evidence" value="ECO:0007669"/>
    <property type="project" value="TreeGrafter"/>
</dbReference>
<dbReference type="RefSeq" id="WP_022527999.1">
    <property type="nucleotide sequence ID" value="NZ_KI271582.1"/>
</dbReference>
<proteinExistence type="predicted"/>
<keyword evidence="2" id="KW-1185">Reference proteome</keyword>
<dbReference type="GO" id="GO:0000287">
    <property type="term" value="F:magnesium ion binding"/>
    <property type="evidence" value="ECO:0007669"/>
    <property type="project" value="TreeGrafter"/>
</dbReference>
<dbReference type="SFLD" id="SFLDS00003">
    <property type="entry name" value="Haloacid_Dehalogenase"/>
    <property type="match status" value="1"/>
</dbReference>
<dbReference type="HOGENOM" id="CLU_044146_7_0_9"/>
<dbReference type="InterPro" id="IPR036412">
    <property type="entry name" value="HAD-like_sf"/>
</dbReference>
<evidence type="ECO:0008006" key="3">
    <source>
        <dbReference type="Google" id="ProtNLM"/>
    </source>
</evidence>
<dbReference type="AlphaFoldDB" id="U4TX36"/>
<dbReference type="Gene3D" id="3.30.1240.10">
    <property type="match status" value="1"/>
</dbReference>
<organism evidence="1 2">
    <name type="scientific">Schleiferilactobacillus shenzhenensis LY-73</name>
    <dbReference type="NCBI Taxonomy" id="1231336"/>
    <lineage>
        <taxon>Bacteria</taxon>
        <taxon>Bacillati</taxon>
        <taxon>Bacillota</taxon>
        <taxon>Bacilli</taxon>
        <taxon>Lactobacillales</taxon>
        <taxon>Lactobacillaceae</taxon>
        <taxon>Schleiferilactobacillus</taxon>
    </lineage>
</organism>
<dbReference type="InterPro" id="IPR006379">
    <property type="entry name" value="HAD-SF_hydro_IIB"/>
</dbReference>
<dbReference type="Proteomes" id="UP000030647">
    <property type="component" value="Unassembled WGS sequence"/>
</dbReference>
<dbReference type="InterPro" id="IPR000150">
    <property type="entry name" value="Cof"/>
</dbReference>
<dbReference type="PROSITE" id="PS01229">
    <property type="entry name" value="COF_2"/>
    <property type="match status" value="1"/>
</dbReference>
<accession>U4TX36</accession>
<dbReference type="PANTHER" id="PTHR10000:SF25">
    <property type="entry name" value="PHOSPHATASE YKRA-RELATED"/>
    <property type="match status" value="1"/>
</dbReference>
<dbReference type="Gene3D" id="3.40.50.1000">
    <property type="entry name" value="HAD superfamily/HAD-like"/>
    <property type="match status" value="1"/>
</dbReference>
<evidence type="ECO:0000313" key="1">
    <source>
        <dbReference type="EMBL" id="ERL66373.1"/>
    </source>
</evidence>
<dbReference type="OrthoDB" id="9810101at2"/>
<dbReference type="NCBIfam" id="TIGR01484">
    <property type="entry name" value="HAD-SF-IIB"/>
    <property type="match status" value="1"/>
</dbReference>
<name>U4TX36_9LACO</name>
<dbReference type="EMBL" id="KI271582">
    <property type="protein sequence ID" value="ERL66373.1"/>
    <property type="molecule type" value="Genomic_DNA"/>
</dbReference>
<dbReference type="SFLD" id="SFLDG01140">
    <property type="entry name" value="C2.B:_Phosphomannomutase_and_P"/>
    <property type="match status" value="1"/>
</dbReference>